<dbReference type="CDD" id="cd09497">
    <property type="entry name" value="SAM_caskin1_2_repeat1"/>
    <property type="match status" value="1"/>
</dbReference>
<dbReference type="PANTHER" id="PTHR24155">
    <property type="entry name" value="OSTEOCLAST-STIMULATING FACTOR 1"/>
    <property type="match status" value="1"/>
</dbReference>
<dbReference type="AlphaFoldDB" id="A0A1D2N7D4"/>
<feature type="region of interest" description="Disordered" evidence="1">
    <location>
        <begin position="658"/>
        <end position="693"/>
    </location>
</feature>
<dbReference type="OMA" id="QVTNITW"/>
<evidence type="ECO:0000313" key="4">
    <source>
        <dbReference type="Proteomes" id="UP000094527"/>
    </source>
</evidence>
<feature type="domain" description="SAM" evidence="2">
    <location>
        <begin position="40"/>
        <end position="103"/>
    </location>
</feature>
<dbReference type="STRING" id="48709.A0A1D2N7D4"/>
<feature type="compositionally biased region" description="Low complexity" evidence="1">
    <location>
        <begin position="604"/>
        <end position="621"/>
    </location>
</feature>
<dbReference type="GO" id="GO:0030424">
    <property type="term" value="C:axon"/>
    <property type="evidence" value="ECO:0007669"/>
    <property type="project" value="TreeGrafter"/>
</dbReference>
<dbReference type="SUPFAM" id="SSF47769">
    <property type="entry name" value="SAM/Pointed domain"/>
    <property type="match status" value="2"/>
</dbReference>
<feature type="compositionally biased region" description="Low complexity" evidence="1">
    <location>
        <begin position="449"/>
        <end position="458"/>
    </location>
</feature>
<dbReference type="FunFam" id="1.10.150.50:FF:000071">
    <property type="entry name" value="Caskin, isoform D"/>
    <property type="match status" value="1"/>
</dbReference>
<dbReference type="PROSITE" id="PS50105">
    <property type="entry name" value="SAM_DOMAIN"/>
    <property type="match status" value="2"/>
</dbReference>
<feature type="region of interest" description="Disordered" evidence="1">
    <location>
        <begin position="418"/>
        <end position="645"/>
    </location>
</feature>
<keyword evidence="4" id="KW-1185">Reference proteome</keyword>
<evidence type="ECO:0000313" key="3">
    <source>
        <dbReference type="EMBL" id="ODN01173.1"/>
    </source>
</evidence>
<dbReference type="InterPro" id="IPR035498">
    <property type="entry name" value="Caskin1/2_SAM_2"/>
</dbReference>
<feature type="region of interest" description="Disordered" evidence="1">
    <location>
        <begin position="340"/>
        <end position="391"/>
    </location>
</feature>
<reference evidence="3 4" key="1">
    <citation type="journal article" date="2016" name="Genome Biol. Evol.">
        <title>Gene Family Evolution Reflects Adaptation to Soil Environmental Stressors in the Genome of the Collembolan Orchesella cincta.</title>
        <authorList>
            <person name="Faddeeva-Vakhrusheva A."/>
            <person name="Derks M.F."/>
            <person name="Anvar S.Y."/>
            <person name="Agamennone V."/>
            <person name="Suring W."/>
            <person name="Smit S."/>
            <person name="van Straalen N.M."/>
            <person name="Roelofs D."/>
        </authorList>
    </citation>
    <scope>NUCLEOTIDE SEQUENCE [LARGE SCALE GENOMIC DNA]</scope>
    <source>
        <tissue evidence="3">Mixed pool</tissue>
    </source>
</reference>
<dbReference type="CDD" id="cd09498">
    <property type="entry name" value="SAM_caskin1_2_repeat2"/>
    <property type="match status" value="1"/>
</dbReference>
<feature type="compositionally biased region" description="Low complexity" evidence="1">
    <location>
        <begin position="418"/>
        <end position="434"/>
    </location>
</feature>
<feature type="domain" description="SAM" evidence="2">
    <location>
        <begin position="109"/>
        <end position="173"/>
    </location>
</feature>
<dbReference type="GO" id="GO:0035591">
    <property type="term" value="F:signaling adaptor activity"/>
    <property type="evidence" value="ECO:0007669"/>
    <property type="project" value="TreeGrafter"/>
</dbReference>
<dbReference type="InterPro" id="IPR035497">
    <property type="entry name" value="Caskin1/2_SAM_1"/>
</dbReference>
<dbReference type="Proteomes" id="UP000094527">
    <property type="component" value="Unassembled WGS sequence"/>
</dbReference>
<dbReference type="SMART" id="SM00454">
    <property type="entry name" value="SAM"/>
    <property type="match status" value="2"/>
</dbReference>
<feature type="compositionally biased region" description="Polar residues" evidence="1">
    <location>
        <begin position="506"/>
        <end position="535"/>
    </location>
</feature>
<proteinExistence type="predicted"/>
<evidence type="ECO:0000259" key="2">
    <source>
        <dbReference type="PROSITE" id="PS50105"/>
    </source>
</evidence>
<dbReference type="GO" id="GO:0007185">
    <property type="term" value="P:cell surface receptor protein tyrosine phosphatase signaling pathway"/>
    <property type="evidence" value="ECO:0007669"/>
    <property type="project" value="TreeGrafter"/>
</dbReference>
<feature type="region of interest" description="Disordered" evidence="1">
    <location>
        <begin position="205"/>
        <end position="233"/>
    </location>
</feature>
<sequence length="751" mass="81879">SSSTGSCRHSYHSSSSSLGSIPPEEICNFDVSSMIAQGLPDTEILNAWLTGVHFECYYQNFIQAGYDMQTIVKMTPEDLNAIGITKPNHRKRLKSEISQLIIPDGLLDYIPSTIEEWLRALRMEEYAEKLKAQGYTNVRQVTNITWEDLEDIGILKLGHQKKFLLAIKRIEDILSGKRIHTTGAQNPYHHAIDCYAIPHRLPQTSNASQMPYSQHVSSGHNNPNQAPQVHGPPRGYINSFQKGFTTQQSVPPFTWRQHSVGKEEHYAYNESLYSSAEKPHLQLLTHQPQIHQQDNNKPVSNGISQPEYHPEVIAIHVKNDRRPSAIAEHCGEPIYGTSSFQAPSQPPTGGRNHVNTTNKWLEDGETTPTNEAEARVGNSYVEPPAPTSNTVLANSTLPRLMKNKALGKAAAANNVADAGQDAKGNPNNSNNPSGLDITYRDQCSPSPAQWQQQQQQHQSMDGYKSLPKNMGRIQSTFGTPKNPVGMRQPPPPPRRSTSTTQDRQETFSTFYPASSVTAGGTLKPQQSWSNKSIISDDNDLPAPPPPEDLALMSGSSEKSVPTPASHNSMNNSTSSSTSLTNSSSNNPASTTNMSDYHHLHHHNNTYANNSSTNALAYSSNSRIIHPSTSGSGRLRDPSPGASDSDLATTFATVGVRRNGSDASFKSSSSTESESIPFANDNAGTIKQQKPGSRVPVPGTLDSLYAPNGASGPTGEHIEAGDVLSDIGNMLADLTDELDAILQQEMNSLNKR</sequence>
<dbReference type="GO" id="GO:0007409">
    <property type="term" value="P:axonogenesis"/>
    <property type="evidence" value="ECO:0007669"/>
    <property type="project" value="TreeGrafter"/>
</dbReference>
<feature type="compositionally biased region" description="Low complexity" evidence="1">
    <location>
        <begin position="660"/>
        <end position="674"/>
    </location>
</feature>
<feature type="compositionally biased region" description="Polar residues" evidence="1">
    <location>
        <begin position="681"/>
        <end position="690"/>
    </location>
</feature>
<feature type="compositionally biased region" description="Polar residues" evidence="1">
    <location>
        <begin position="205"/>
        <end position="227"/>
    </location>
</feature>
<feature type="compositionally biased region" description="Polar residues" evidence="1">
    <location>
        <begin position="553"/>
        <end position="564"/>
    </location>
</feature>
<name>A0A1D2N7D4_ORCCI</name>
<feature type="compositionally biased region" description="Low complexity" evidence="1">
    <location>
        <begin position="565"/>
        <end position="594"/>
    </location>
</feature>
<dbReference type="GO" id="GO:0019903">
    <property type="term" value="F:protein phosphatase binding"/>
    <property type="evidence" value="ECO:0007669"/>
    <property type="project" value="TreeGrafter"/>
</dbReference>
<dbReference type="Gene3D" id="1.10.150.50">
    <property type="entry name" value="Transcription Factor, Ets-1"/>
    <property type="match status" value="2"/>
</dbReference>
<gene>
    <name evidence="3" type="ORF">Ocin01_05512</name>
</gene>
<dbReference type="OrthoDB" id="6156898at2759"/>
<dbReference type="Pfam" id="PF00536">
    <property type="entry name" value="SAM_1"/>
    <property type="match status" value="2"/>
</dbReference>
<dbReference type="InterPro" id="IPR001660">
    <property type="entry name" value="SAM"/>
</dbReference>
<dbReference type="EMBL" id="LJIJ01000168">
    <property type="protein sequence ID" value="ODN01173.1"/>
    <property type="molecule type" value="Genomic_DNA"/>
</dbReference>
<organism evidence="3 4">
    <name type="scientific">Orchesella cincta</name>
    <name type="common">Springtail</name>
    <name type="synonym">Podura cincta</name>
    <dbReference type="NCBI Taxonomy" id="48709"/>
    <lineage>
        <taxon>Eukaryota</taxon>
        <taxon>Metazoa</taxon>
        <taxon>Ecdysozoa</taxon>
        <taxon>Arthropoda</taxon>
        <taxon>Hexapoda</taxon>
        <taxon>Collembola</taxon>
        <taxon>Entomobryomorpha</taxon>
        <taxon>Entomobryoidea</taxon>
        <taxon>Orchesellidae</taxon>
        <taxon>Orchesellinae</taxon>
        <taxon>Orchesella</taxon>
    </lineage>
</organism>
<dbReference type="InterPro" id="IPR013761">
    <property type="entry name" value="SAM/pointed_sf"/>
</dbReference>
<protein>
    <submittedName>
        <fullName evidence="3">Caskin-1</fullName>
    </submittedName>
</protein>
<dbReference type="PANTHER" id="PTHR24155:SF11">
    <property type="entry name" value="CASKIN, ISOFORM B"/>
    <property type="match status" value="1"/>
</dbReference>
<evidence type="ECO:0000256" key="1">
    <source>
        <dbReference type="SAM" id="MobiDB-lite"/>
    </source>
</evidence>
<comment type="caution">
    <text evidence="3">The sequence shown here is derived from an EMBL/GenBank/DDBJ whole genome shotgun (WGS) entry which is preliminary data.</text>
</comment>
<feature type="non-terminal residue" evidence="3">
    <location>
        <position position="1"/>
    </location>
</feature>
<dbReference type="GO" id="GO:0005925">
    <property type="term" value="C:focal adhesion"/>
    <property type="evidence" value="ECO:0007669"/>
    <property type="project" value="TreeGrafter"/>
</dbReference>
<accession>A0A1D2N7D4</accession>
<dbReference type="FunFam" id="1.10.150.50:FF:000028">
    <property type="entry name" value="caskin-2 isoform X2"/>
    <property type="match status" value="1"/>
</dbReference>